<keyword evidence="17" id="KW-0812">Transmembrane</keyword>
<comment type="function">
    <text evidence="16">Glucosidase involved in the degradation of cellulosic biomass. Has both alpha- and beta-glucosidase activity.</text>
</comment>
<evidence type="ECO:0000256" key="10">
    <source>
        <dbReference type="ARBA" id="ARBA00022801"/>
    </source>
</evidence>
<dbReference type="Gene3D" id="3.20.20.80">
    <property type="entry name" value="Glycosidases"/>
    <property type="match status" value="2"/>
</dbReference>
<evidence type="ECO:0000256" key="14">
    <source>
        <dbReference type="ARBA" id="ARBA00023316"/>
    </source>
</evidence>
<keyword evidence="22" id="KW-1185">Reference proteome</keyword>
<dbReference type="Pfam" id="PF11885">
    <property type="entry name" value="DUF3405"/>
    <property type="match status" value="1"/>
</dbReference>
<keyword evidence="9" id="KW-0732">Signal</keyword>
<evidence type="ECO:0000256" key="8">
    <source>
        <dbReference type="ARBA" id="ARBA00022525"/>
    </source>
</evidence>
<dbReference type="PANTHER" id="PTHR22762">
    <property type="entry name" value="ALPHA-GLUCOSIDASE"/>
    <property type="match status" value="1"/>
</dbReference>
<dbReference type="GO" id="GO:0005576">
    <property type="term" value="C:extracellular region"/>
    <property type="evidence" value="ECO:0007669"/>
    <property type="project" value="UniProtKB-SubCell"/>
</dbReference>
<keyword evidence="8" id="KW-0964">Secreted</keyword>
<keyword evidence="14" id="KW-0961">Cell wall biogenesis/degradation</keyword>
<dbReference type="PROSITE" id="PS00129">
    <property type="entry name" value="GLYCOSYL_HYDROL_F31_1"/>
    <property type="match status" value="1"/>
</dbReference>
<evidence type="ECO:0000256" key="16">
    <source>
        <dbReference type="ARBA" id="ARBA00025512"/>
    </source>
</evidence>
<dbReference type="SUPFAM" id="SSF74650">
    <property type="entry name" value="Galactose mutarotase-like"/>
    <property type="match status" value="1"/>
</dbReference>
<name>A0A8H4RSF5_9HELO</name>
<keyword evidence="17" id="KW-0472">Membrane</keyword>
<dbReference type="InterPro" id="IPR017853">
    <property type="entry name" value="GH"/>
</dbReference>
<evidence type="ECO:0000256" key="12">
    <source>
        <dbReference type="ARBA" id="ARBA00023277"/>
    </source>
</evidence>
<comment type="catalytic activity">
    <reaction evidence="1">
        <text>Hydrolysis of terminal, non-reducing beta-D-glucosyl residues with release of beta-D-glucose.</text>
        <dbReference type="EC" id="3.2.1.21"/>
    </reaction>
</comment>
<evidence type="ECO:0000256" key="5">
    <source>
        <dbReference type="ARBA" id="ARBA00012741"/>
    </source>
</evidence>
<evidence type="ECO:0000256" key="6">
    <source>
        <dbReference type="ARBA" id="ARBA00012744"/>
    </source>
</evidence>
<dbReference type="CDD" id="cd14752">
    <property type="entry name" value="GH31_N"/>
    <property type="match status" value="1"/>
</dbReference>
<dbReference type="Pfam" id="PF01055">
    <property type="entry name" value="Glyco_hydro_31_2nd"/>
    <property type="match status" value="1"/>
</dbReference>
<dbReference type="GO" id="GO:0030246">
    <property type="term" value="F:carbohydrate binding"/>
    <property type="evidence" value="ECO:0007669"/>
    <property type="project" value="InterPro"/>
</dbReference>
<comment type="caution">
    <text evidence="21">The sequence shown here is derived from an EMBL/GenBank/DDBJ whole genome shotgun (WGS) entry which is preliminary data.</text>
</comment>
<keyword evidence="17" id="KW-1133">Transmembrane helix</keyword>
<dbReference type="InterPro" id="IPR000322">
    <property type="entry name" value="Glyco_hydro_31_TIM"/>
</dbReference>
<proteinExistence type="inferred from homology"/>
<dbReference type="EC" id="3.2.1.20" evidence="5"/>
<evidence type="ECO:0000256" key="4">
    <source>
        <dbReference type="ARBA" id="ARBA00007806"/>
    </source>
</evidence>
<dbReference type="InterPro" id="IPR025887">
    <property type="entry name" value="Glyco_hydro_31_N_dom"/>
</dbReference>
<dbReference type="PANTHER" id="PTHR22762:SF67">
    <property type="entry name" value="ALPHA_BETA-GLUCOSIDASE AGDC-RELATED"/>
    <property type="match status" value="1"/>
</dbReference>
<organism evidence="21 22">
    <name type="scientific">Cudoniella acicularis</name>
    <dbReference type="NCBI Taxonomy" id="354080"/>
    <lineage>
        <taxon>Eukaryota</taxon>
        <taxon>Fungi</taxon>
        <taxon>Dikarya</taxon>
        <taxon>Ascomycota</taxon>
        <taxon>Pezizomycotina</taxon>
        <taxon>Leotiomycetes</taxon>
        <taxon>Helotiales</taxon>
        <taxon>Tricladiaceae</taxon>
        <taxon>Cudoniella</taxon>
    </lineage>
</organism>
<dbReference type="InterPro" id="IPR048395">
    <property type="entry name" value="Glyco_hydro_31_C"/>
</dbReference>
<protein>
    <recommendedName>
        <fullName evidence="7">Probable alpha/beta-glucosidase agdC</fullName>
        <ecNumber evidence="5">3.2.1.20</ecNumber>
        <ecNumber evidence="6">3.2.1.21</ecNumber>
    </recommendedName>
</protein>
<dbReference type="Gene3D" id="2.60.40.1180">
    <property type="entry name" value="Golgi alpha-mannosidase II"/>
    <property type="match status" value="2"/>
</dbReference>
<evidence type="ECO:0000256" key="17">
    <source>
        <dbReference type="SAM" id="Phobius"/>
    </source>
</evidence>
<comment type="subcellular location">
    <subcellularLocation>
        <location evidence="3">Secreted</location>
    </subcellularLocation>
</comment>
<dbReference type="GO" id="GO:0071555">
    <property type="term" value="P:cell wall organization"/>
    <property type="evidence" value="ECO:0007669"/>
    <property type="project" value="UniProtKB-KW"/>
</dbReference>
<evidence type="ECO:0000259" key="18">
    <source>
        <dbReference type="Pfam" id="PF01055"/>
    </source>
</evidence>
<keyword evidence="12" id="KW-0119">Carbohydrate metabolism</keyword>
<dbReference type="GO" id="GO:0004558">
    <property type="term" value="F:alpha-1,4-glucosidase activity"/>
    <property type="evidence" value="ECO:0007669"/>
    <property type="project" value="UniProtKB-EC"/>
</dbReference>
<dbReference type="EMBL" id="JAAMPI010000242">
    <property type="protein sequence ID" value="KAF4633667.1"/>
    <property type="molecule type" value="Genomic_DNA"/>
</dbReference>
<comment type="similarity">
    <text evidence="4">Belongs to the glycosyl hydrolase 31 family.</text>
</comment>
<dbReference type="SUPFAM" id="SSF51011">
    <property type="entry name" value="Glycosyl hydrolase domain"/>
    <property type="match status" value="1"/>
</dbReference>
<keyword evidence="10" id="KW-0378">Hydrolase</keyword>
<feature type="transmembrane region" description="Helical" evidence="17">
    <location>
        <begin position="7"/>
        <end position="23"/>
    </location>
</feature>
<feature type="domain" description="Glycoside hydrolase family 31 TIM barrel" evidence="18">
    <location>
        <begin position="975"/>
        <end position="1407"/>
    </location>
</feature>
<reference evidence="21 22" key="1">
    <citation type="submission" date="2020-03" db="EMBL/GenBank/DDBJ databases">
        <title>Draft Genome Sequence of Cudoniella acicularis.</title>
        <authorList>
            <person name="Buettner E."/>
            <person name="Kellner H."/>
        </authorList>
    </citation>
    <scope>NUCLEOTIDE SEQUENCE [LARGE SCALE GENOMIC DNA]</scope>
    <source>
        <strain evidence="21 22">DSM 108380</strain>
    </source>
</reference>
<sequence>MALRFRTGIALAFAILVTYFVFWRHSLSLNYGQHSVDVFHEALGDVGTGPESWEESPEHLEIPLDGVSLPPATKESQSTTPIEPDLEVAAIPLQKQFETEYEAEQKAGAVYGTTLNHLIEAGGHAGFASQALSPTNSTPSENKTPLYKYSPYPKYNSKMWDKVNTGQYIACDGHWGQIEDVLVASGHPPIFGKPLVGSYVPLDIDSNLCFERETRLGHYGFAQSQITNKAGDEVTDQAVWDSINWGSLQTNCLERNLGRYTAQNSLAKFYLKEDPREHGLNSTAHTNQTSKYRRLDADLDEEEARKKGLHGMPQDSVKQVPKSRSAVLIRTDSNQIYTENDKQNIRSIITELSLRSGGEYQVWLVVDVKDPEIAIPINIDVHNSTGLSFVPEEFQDMVILWNEASIKEWYPLLPEKAIDDDSNHWLVVQKFSQVHPEFNFVWNWEFDTRYTGQHYNLLDKLSKFASNQPRKGLWERNARFFIHTIHRHYDTIFRRTVEKLYDGTSTIWGPASHPNVTLLGPAKPVPEPIEDQYKWGVGEEADYISLSPIFDPKHTTRSQSEEVWGYAGEDMPRRASVGSHSRVSKRLLEAMHQEDLKGNHLSNELAPATTALLHGFKPVFAPMPVFFDRDWTAESINKYLNPGPLGESGSSENSPFSKEFEASRFEGTTWSANSSPPTRMYNNWLGLEENGKGGPEWEKAHGRKCSRNMIKFGPSGRCVGSSIIPKASDDPLADCPGYSASNIKTTSSGLTADLSLAGTACNVFGDDLTSLTLQVVYDNNDRIHVKIQDTANSVYQIPASVLPRPDPSAGVNSKNANIQFNYKASPFSFTITRAQSGEVLFDTSAASIVFESQYLRLRTALPEDPNLYGLGEHSDPFRLNTTNYIRTLWSQDAYAIPNGANLYGNHPVYFEQRTSGTHGVFFVNSNGMDIKINNTNGKNQYLEYNTLGGILDFYFMAGPTPVAVSQQYAQVVGLPAMHAYWTFGFHNCRYGYQDAFAVAEAIYNYSKAGIPLETMWTDIDYMDLRRVFSLDPDRFSLEMMQDINNYLHNHGQKQILMVDPAVAYQDYPPYNNGAQYDIFLKRSNGSYWLGVVWPGVTVFPDWFNTKVQQYWNSEFSSFFSPQTGVDIDGLWIDMNEPSNFPCNFPCDDPYAAAVGYPPESPAVRTPPRPLPGFPCIFQPPGTPCESSLRRATAAETFQSLSKIEGRQTPGQELGLPGRDLLYPKYAIHNAAAYTVADNAAGGGISNHTVNTDVIHQNGLAMYDTHNLYGTMMSTTSRGAMQNRRPAERPLIITRSTFAGAGTKVGHWLGDNVSDWPHYRWSIRTMLAFASIYQVPMVGSDVCGYADNTTEQLCGRWATLGAFSPFYRDHNGYPPNIPQEFYQWASVTAAAKAAIDIRYRLLDYIYTALYHQTTDGTPLLNPIFYIYPQDSNTWGLELQYFYGPSLLVAPVTEENSTSVQVYLPKDTFYDFYTHAKIQGNGENIELTDVDYESIPLFYRGGIIVPQRVASTMTTDELRKQDFEIVVPLGSDGTASGELYLDDGLSLVQKATTYLKIAFDGKTFSVNGAYGYNAGVNIARVIFLGVNGKPSECQVDGINAAGWAQNATTGAVVVPVGKPLTQDFSITVSH</sequence>
<dbReference type="Pfam" id="PF13802">
    <property type="entry name" value="Gal_mutarotas_2"/>
    <property type="match status" value="1"/>
</dbReference>
<keyword evidence="15" id="KW-0624">Polysaccharide degradation</keyword>
<keyword evidence="13" id="KW-0326">Glycosidase</keyword>
<dbReference type="GO" id="GO:0000272">
    <property type="term" value="P:polysaccharide catabolic process"/>
    <property type="evidence" value="ECO:0007669"/>
    <property type="project" value="UniProtKB-KW"/>
</dbReference>
<evidence type="ECO:0000256" key="7">
    <source>
        <dbReference type="ARBA" id="ARBA00014002"/>
    </source>
</evidence>
<dbReference type="InterPro" id="IPR030458">
    <property type="entry name" value="Glyco_hydro_31_AS"/>
</dbReference>
<dbReference type="GO" id="GO:0008422">
    <property type="term" value="F:beta-glucosidase activity"/>
    <property type="evidence" value="ECO:0007669"/>
    <property type="project" value="UniProtKB-EC"/>
</dbReference>
<dbReference type="SUPFAM" id="SSF51445">
    <property type="entry name" value="(Trans)glycosidases"/>
    <property type="match status" value="1"/>
</dbReference>
<dbReference type="Pfam" id="PF21365">
    <property type="entry name" value="Glyco_hydro_31_3rd"/>
    <property type="match status" value="1"/>
</dbReference>
<evidence type="ECO:0000259" key="20">
    <source>
        <dbReference type="Pfam" id="PF21365"/>
    </source>
</evidence>
<dbReference type="OrthoDB" id="5839090at2759"/>
<accession>A0A8H4RSF5</accession>
<dbReference type="Gene3D" id="2.60.40.1760">
    <property type="entry name" value="glycosyl hydrolase (family 31)"/>
    <property type="match status" value="1"/>
</dbReference>
<feature type="domain" description="Glycosyl hydrolase family 31 C-terminal" evidence="20">
    <location>
        <begin position="1415"/>
        <end position="1503"/>
    </location>
</feature>
<dbReference type="EC" id="3.2.1.21" evidence="6"/>
<evidence type="ECO:0000256" key="13">
    <source>
        <dbReference type="ARBA" id="ARBA00023295"/>
    </source>
</evidence>
<evidence type="ECO:0000259" key="19">
    <source>
        <dbReference type="Pfam" id="PF13802"/>
    </source>
</evidence>
<evidence type="ECO:0000256" key="2">
    <source>
        <dbReference type="ARBA" id="ARBA00001657"/>
    </source>
</evidence>
<gene>
    <name evidence="21" type="ORF">G7Y89_g4448</name>
</gene>
<dbReference type="InterPro" id="IPR011013">
    <property type="entry name" value="Gal_mutarotase_sf_dom"/>
</dbReference>
<evidence type="ECO:0000256" key="1">
    <source>
        <dbReference type="ARBA" id="ARBA00000448"/>
    </source>
</evidence>
<evidence type="ECO:0000256" key="9">
    <source>
        <dbReference type="ARBA" id="ARBA00022729"/>
    </source>
</evidence>
<comment type="catalytic activity">
    <reaction evidence="2">
        <text>Hydrolysis of terminal, non-reducing (1-&gt;4)-linked alpha-D-glucose residues with release of alpha-D-glucose.</text>
        <dbReference type="EC" id="3.2.1.20"/>
    </reaction>
</comment>
<feature type="domain" description="Glycoside hydrolase family 31 N-terminal" evidence="19">
    <location>
        <begin position="816"/>
        <end position="927"/>
    </location>
</feature>
<keyword evidence="11" id="KW-0325">Glycoprotein</keyword>
<dbReference type="InterPro" id="IPR021822">
    <property type="entry name" value="DUF3405"/>
</dbReference>
<evidence type="ECO:0000256" key="3">
    <source>
        <dbReference type="ARBA" id="ARBA00004613"/>
    </source>
</evidence>
<dbReference type="InterPro" id="IPR013780">
    <property type="entry name" value="Glyco_hydro_b"/>
</dbReference>
<evidence type="ECO:0000256" key="11">
    <source>
        <dbReference type="ARBA" id="ARBA00023180"/>
    </source>
</evidence>
<evidence type="ECO:0000256" key="15">
    <source>
        <dbReference type="ARBA" id="ARBA00023326"/>
    </source>
</evidence>
<evidence type="ECO:0000313" key="22">
    <source>
        <dbReference type="Proteomes" id="UP000566819"/>
    </source>
</evidence>
<evidence type="ECO:0000313" key="21">
    <source>
        <dbReference type="EMBL" id="KAF4633667.1"/>
    </source>
</evidence>
<dbReference type="CDD" id="cd06602">
    <property type="entry name" value="GH31_MGAM_SI_GAA"/>
    <property type="match status" value="1"/>
</dbReference>
<dbReference type="Proteomes" id="UP000566819">
    <property type="component" value="Unassembled WGS sequence"/>
</dbReference>